<dbReference type="Gene3D" id="6.10.250.3150">
    <property type="match status" value="1"/>
</dbReference>
<evidence type="ECO:0000256" key="2">
    <source>
        <dbReference type="SAM" id="MobiDB-lite"/>
    </source>
</evidence>
<keyword evidence="1" id="KW-0175">Coiled coil</keyword>
<proteinExistence type="predicted"/>
<dbReference type="Pfam" id="PF01551">
    <property type="entry name" value="Peptidase_M23"/>
    <property type="match status" value="1"/>
</dbReference>
<name>A0A0K0XW87_9GAMM</name>
<dbReference type="EMBL" id="CP012154">
    <property type="protein sequence ID" value="AKS41969.1"/>
    <property type="molecule type" value="Genomic_DNA"/>
</dbReference>
<evidence type="ECO:0000256" key="1">
    <source>
        <dbReference type="SAM" id="Coils"/>
    </source>
</evidence>
<dbReference type="InterPro" id="IPR016047">
    <property type="entry name" value="M23ase_b-sheet_dom"/>
</dbReference>
<feature type="signal peptide" evidence="3">
    <location>
        <begin position="1"/>
        <end position="26"/>
    </location>
</feature>
<dbReference type="GO" id="GO:0004222">
    <property type="term" value="F:metalloendopeptidase activity"/>
    <property type="evidence" value="ECO:0007669"/>
    <property type="project" value="TreeGrafter"/>
</dbReference>
<accession>A0A0K0XW87</accession>
<dbReference type="FunFam" id="2.70.70.10:FF:000003">
    <property type="entry name" value="Murein hydrolase activator EnvC"/>
    <property type="match status" value="1"/>
</dbReference>
<evidence type="ECO:0000256" key="3">
    <source>
        <dbReference type="SAM" id="SignalP"/>
    </source>
</evidence>
<evidence type="ECO:0000313" key="5">
    <source>
        <dbReference type="EMBL" id="AKS41969.1"/>
    </source>
</evidence>
<dbReference type="CDD" id="cd12797">
    <property type="entry name" value="M23_peptidase"/>
    <property type="match status" value="1"/>
</dbReference>
<dbReference type="InterPro" id="IPR011055">
    <property type="entry name" value="Dup_hybrid_motif"/>
</dbReference>
<feature type="chain" id="PRO_5005454512" description="M23ase beta-sheet core domain-containing protein" evidence="3">
    <location>
        <begin position="27"/>
        <end position="386"/>
    </location>
</feature>
<dbReference type="KEGG" id="wma:WM2015_1599"/>
<dbReference type="RefSeq" id="WP_049725568.1">
    <property type="nucleotide sequence ID" value="NZ_CP012154.1"/>
</dbReference>
<protein>
    <recommendedName>
        <fullName evidence="4">M23ase beta-sheet core domain-containing protein</fullName>
    </recommendedName>
</protein>
<dbReference type="STRING" id="1579979.WM2015_1599"/>
<organism evidence="5 6">
    <name type="scientific">Wenzhouxiangella marina</name>
    <dbReference type="NCBI Taxonomy" id="1579979"/>
    <lineage>
        <taxon>Bacteria</taxon>
        <taxon>Pseudomonadati</taxon>
        <taxon>Pseudomonadota</taxon>
        <taxon>Gammaproteobacteria</taxon>
        <taxon>Chromatiales</taxon>
        <taxon>Wenzhouxiangellaceae</taxon>
        <taxon>Wenzhouxiangella</taxon>
    </lineage>
</organism>
<sequence>MRRAPFLSGFVLLGLGLLAFSSASQGQSEAEEAELTARLEAVRAEIETIRAGLAEALSERDSELDRLAEADRAVSSAERDRRRTGDRIEQTETDIGALDSQAEVLEGQLADHAQGLARQLRWIHRQGSDSRLKLLLNQDDPRQVSRQLAYQGYLSRQRVNLMAEMQTTLARLEETREALLIQRERLRELAREQDANLARLQSARTEREAALRVIEARVQSDQERLAALERDEQELASLLDQLAASLADIPPEADVPSLADLRGALPWPLEGRPLHRFGQQRAGELTWNGWLIPGSRGDDVRAVAYGRVAYADWLRGYGLILIVDHGDGFMSLYAHNEALLRDVGDWVGPGEVIASVGNSGGVPETGLYFELRRNGDPINPASWLRN</sequence>
<reference evidence="5 6" key="1">
    <citation type="submission" date="2015-07" db="EMBL/GenBank/DDBJ databases">
        <authorList>
            <person name="Noorani M."/>
        </authorList>
    </citation>
    <scope>NUCLEOTIDE SEQUENCE [LARGE SCALE GENOMIC DNA]</scope>
    <source>
        <strain evidence="5 6">KCTC 42284</strain>
    </source>
</reference>
<dbReference type="PANTHER" id="PTHR21666:SF270">
    <property type="entry name" value="MUREIN HYDROLASE ACTIVATOR ENVC"/>
    <property type="match status" value="1"/>
</dbReference>
<dbReference type="PANTHER" id="PTHR21666">
    <property type="entry name" value="PEPTIDASE-RELATED"/>
    <property type="match status" value="1"/>
</dbReference>
<feature type="domain" description="M23ase beta-sheet core" evidence="4">
    <location>
        <begin position="287"/>
        <end position="380"/>
    </location>
</feature>
<keyword evidence="6" id="KW-1185">Reference proteome</keyword>
<feature type="region of interest" description="Disordered" evidence="2">
    <location>
        <begin position="68"/>
        <end position="88"/>
    </location>
</feature>
<evidence type="ECO:0000259" key="4">
    <source>
        <dbReference type="Pfam" id="PF01551"/>
    </source>
</evidence>
<keyword evidence="3" id="KW-0732">Signal</keyword>
<evidence type="ECO:0000313" key="6">
    <source>
        <dbReference type="Proteomes" id="UP000066624"/>
    </source>
</evidence>
<gene>
    <name evidence="5" type="ORF">WM2015_1599</name>
</gene>
<feature type="coiled-coil region" evidence="1">
    <location>
        <begin position="162"/>
        <end position="248"/>
    </location>
</feature>
<dbReference type="AlphaFoldDB" id="A0A0K0XW87"/>
<dbReference type="SUPFAM" id="SSF51261">
    <property type="entry name" value="Duplicated hybrid motif"/>
    <property type="match status" value="1"/>
</dbReference>
<dbReference type="Gene3D" id="2.70.70.10">
    <property type="entry name" value="Glucose Permease (Domain IIA)"/>
    <property type="match status" value="1"/>
</dbReference>
<dbReference type="Proteomes" id="UP000066624">
    <property type="component" value="Chromosome"/>
</dbReference>
<dbReference type="InterPro" id="IPR050570">
    <property type="entry name" value="Cell_wall_metabolism_enzyme"/>
</dbReference>